<reference evidence="2 3" key="1">
    <citation type="submission" date="2020-05" db="EMBL/GenBank/DDBJ databases">
        <authorList>
            <person name="Campoy J."/>
            <person name="Schneeberger K."/>
            <person name="Spophaly S."/>
        </authorList>
    </citation>
    <scope>NUCLEOTIDE SEQUENCE [LARGE SCALE GENOMIC DNA]</scope>
    <source>
        <strain evidence="2">PruArmRojPasFocal</strain>
    </source>
</reference>
<protein>
    <submittedName>
        <fullName evidence="2">Uncharacterized protein</fullName>
    </submittedName>
</protein>
<accession>A0A6J5U2W0</accession>
<proteinExistence type="predicted"/>
<gene>
    <name evidence="2" type="ORF">CURHAP_LOCUS16844</name>
</gene>
<evidence type="ECO:0000256" key="1">
    <source>
        <dbReference type="SAM" id="MobiDB-lite"/>
    </source>
</evidence>
<evidence type="ECO:0000313" key="3">
    <source>
        <dbReference type="Proteomes" id="UP000507222"/>
    </source>
</evidence>
<dbReference type="Proteomes" id="UP000507222">
    <property type="component" value="Unassembled WGS sequence"/>
</dbReference>
<feature type="compositionally biased region" description="Polar residues" evidence="1">
    <location>
        <begin position="94"/>
        <end position="113"/>
    </location>
</feature>
<sequence>MMTVARLPLAIESAEATGDVEALALMASDVASVVFKFGRQYMFEDNHFKKILGGSRTVFKGLLPDKTVVAVKKSRISGSIFDNPYAVNESLISSPSCSQGRLRSPSLGASDSGSVDYAKECGKA</sequence>
<evidence type="ECO:0000313" key="2">
    <source>
        <dbReference type="EMBL" id="CAB4270641.1"/>
    </source>
</evidence>
<dbReference type="EMBL" id="CAEKDK010000002">
    <property type="protein sequence ID" value="CAB4270641.1"/>
    <property type="molecule type" value="Genomic_DNA"/>
</dbReference>
<feature type="region of interest" description="Disordered" evidence="1">
    <location>
        <begin position="94"/>
        <end position="124"/>
    </location>
</feature>
<organism evidence="2 3">
    <name type="scientific">Prunus armeniaca</name>
    <name type="common">Apricot</name>
    <name type="synonym">Armeniaca vulgaris</name>
    <dbReference type="NCBI Taxonomy" id="36596"/>
    <lineage>
        <taxon>Eukaryota</taxon>
        <taxon>Viridiplantae</taxon>
        <taxon>Streptophyta</taxon>
        <taxon>Embryophyta</taxon>
        <taxon>Tracheophyta</taxon>
        <taxon>Spermatophyta</taxon>
        <taxon>Magnoliopsida</taxon>
        <taxon>eudicotyledons</taxon>
        <taxon>Gunneridae</taxon>
        <taxon>Pentapetalae</taxon>
        <taxon>rosids</taxon>
        <taxon>fabids</taxon>
        <taxon>Rosales</taxon>
        <taxon>Rosaceae</taxon>
        <taxon>Amygdaloideae</taxon>
        <taxon>Amygdaleae</taxon>
        <taxon>Prunus</taxon>
    </lineage>
</organism>
<name>A0A6J5U2W0_PRUAR</name>
<dbReference type="AlphaFoldDB" id="A0A6J5U2W0"/>